<dbReference type="InterPro" id="IPR009081">
    <property type="entry name" value="PP-bd_ACP"/>
</dbReference>
<dbReference type="SUPFAM" id="SSF53901">
    <property type="entry name" value="Thiolase-like"/>
    <property type="match status" value="1"/>
</dbReference>
<dbReference type="GO" id="GO:0006633">
    <property type="term" value="P:fatty acid biosynthetic process"/>
    <property type="evidence" value="ECO:0007669"/>
    <property type="project" value="InterPro"/>
</dbReference>
<dbReference type="PROSITE" id="PS00606">
    <property type="entry name" value="KS3_1"/>
    <property type="match status" value="1"/>
</dbReference>
<dbReference type="EMBL" id="LRQV01000068">
    <property type="protein sequence ID" value="KXK60529.1"/>
    <property type="molecule type" value="Genomic_DNA"/>
</dbReference>
<accession>A0A136PPX2</accession>
<dbReference type="SUPFAM" id="SSF52777">
    <property type="entry name" value="CoA-dependent acyltransferases"/>
    <property type="match status" value="1"/>
</dbReference>
<dbReference type="CDD" id="cd00833">
    <property type="entry name" value="PKS"/>
    <property type="match status" value="1"/>
</dbReference>
<dbReference type="InterPro" id="IPR036736">
    <property type="entry name" value="ACP-like_sf"/>
</dbReference>
<keyword evidence="10" id="KW-1185">Reference proteome</keyword>
<dbReference type="InterPro" id="IPR032821">
    <property type="entry name" value="PKS_assoc"/>
</dbReference>
<evidence type="ECO:0000256" key="2">
    <source>
        <dbReference type="ARBA" id="ARBA00022450"/>
    </source>
</evidence>
<protein>
    <submittedName>
        <fullName evidence="9">Beta-ketoacyl synthase</fullName>
    </submittedName>
</protein>
<evidence type="ECO:0000259" key="8">
    <source>
        <dbReference type="PROSITE" id="PS52004"/>
    </source>
</evidence>
<feature type="domain" description="Ketosynthase family 3 (KS3)" evidence="8">
    <location>
        <begin position="13"/>
        <end position="443"/>
    </location>
</feature>
<evidence type="ECO:0000256" key="1">
    <source>
        <dbReference type="ARBA" id="ARBA00001957"/>
    </source>
</evidence>
<dbReference type="InterPro" id="IPR014043">
    <property type="entry name" value="Acyl_transferase_dom"/>
</dbReference>
<dbReference type="RefSeq" id="WP_067367776.1">
    <property type="nucleotide sequence ID" value="NZ_JBIUBN010000036.1"/>
</dbReference>
<reference evidence="9 10" key="1">
    <citation type="submission" date="2016-01" db="EMBL/GenBank/DDBJ databases">
        <title>Whole genome sequence and analysis of Micromonospora rosaria DSM 803, which can produce antibacterial substance rosamicin.</title>
        <authorList>
            <person name="Yang H."/>
            <person name="He X."/>
            <person name="Zhu D."/>
        </authorList>
    </citation>
    <scope>NUCLEOTIDE SEQUENCE [LARGE SCALE GENOMIC DNA]</scope>
    <source>
        <strain evidence="9 10">DSM 803</strain>
    </source>
</reference>
<gene>
    <name evidence="9" type="ORF">AWW66_18400</name>
</gene>
<dbReference type="InterPro" id="IPR023213">
    <property type="entry name" value="CAT-like_dom_sf"/>
</dbReference>
<dbReference type="Proteomes" id="UP000070620">
    <property type="component" value="Unassembled WGS sequence"/>
</dbReference>
<feature type="domain" description="Carrier" evidence="7">
    <location>
        <begin position="1350"/>
        <end position="1424"/>
    </location>
</feature>
<dbReference type="PROSITE" id="PS50075">
    <property type="entry name" value="CARRIER"/>
    <property type="match status" value="1"/>
</dbReference>
<dbReference type="PROSITE" id="PS52004">
    <property type="entry name" value="KS3_2"/>
    <property type="match status" value="1"/>
</dbReference>
<keyword evidence="2" id="KW-0596">Phosphopantetheine</keyword>
<dbReference type="Pfam" id="PF02801">
    <property type="entry name" value="Ketoacyl-synt_C"/>
    <property type="match status" value="1"/>
</dbReference>
<proteinExistence type="predicted"/>
<dbReference type="PANTHER" id="PTHR43775:SF51">
    <property type="entry name" value="INACTIVE PHENOLPHTHIOCEROL SYNTHESIS POLYKETIDE SYNTHASE TYPE I PKS1-RELATED"/>
    <property type="match status" value="1"/>
</dbReference>
<keyword evidence="3" id="KW-0597">Phosphoprotein</keyword>
<evidence type="ECO:0000313" key="10">
    <source>
        <dbReference type="Proteomes" id="UP000070620"/>
    </source>
</evidence>
<dbReference type="InterPro" id="IPR016035">
    <property type="entry name" value="Acyl_Trfase/lysoPLipase"/>
</dbReference>
<dbReference type="GO" id="GO:0031177">
    <property type="term" value="F:phosphopantetheine binding"/>
    <property type="evidence" value="ECO:0007669"/>
    <property type="project" value="InterPro"/>
</dbReference>
<evidence type="ECO:0000313" key="9">
    <source>
        <dbReference type="EMBL" id="KXK60529.1"/>
    </source>
</evidence>
<feature type="region of interest" description="Disordered" evidence="6">
    <location>
        <begin position="904"/>
        <end position="948"/>
    </location>
</feature>
<dbReference type="GO" id="GO:0004312">
    <property type="term" value="F:fatty acid synthase activity"/>
    <property type="evidence" value="ECO:0007669"/>
    <property type="project" value="TreeGrafter"/>
</dbReference>
<dbReference type="InterPro" id="IPR050091">
    <property type="entry name" value="PKS_NRPS_Biosynth_Enz"/>
</dbReference>
<evidence type="ECO:0000256" key="5">
    <source>
        <dbReference type="ARBA" id="ARBA00023315"/>
    </source>
</evidence>
<dbReference type="SMART" id="SM00825">
    <property type="entry name" value="PKS_KS"/>
    <property type="match status" value="1"/>
</dbReference>
<dbReference type="InterPro" id="IPR014030">
    <property type="entry name" value="Ketoacyl_synth_N"/>
</dbReference>
<dbReference type="Gene3D" id="3.30.559.30">
    <property type="entry name" value="Nonribosomal peptide synthetase, condensation domain"/>
    <property type="match status" value="1"/>
</dbReference>
<dbReference type="InterPro" id="IPR016039">
    <property type="entry name" value="Thiolase-like"/>
</dbReference>
<comment type="cofactor">
    <cofactor evidence="1">
        <name>pantetheine 4'-phosphate</name>
        <dbReference type="ChEBI" id="CHEBI:47942"/>
    </cofactor>
</comment>
<dbReference type="SUPFAM" id="SSF47336">
    <property type="entry name" value="ACP-like"/>
    <property type="match status" value="1"/>
</dbReference>
<dbReference type="Gene3D" id="3.30.559.10">
    <property type="entry name" value="Chloramphenicol acetyltransferase-like domain"/>
    <property type="match status" value="1"/>
</dbReference>
<dbReference type="Pfam" id="PF00698">
    <property type="entry name" value="Acyl_transf_1"/>
    <property type="match status" value="1"/>
</dbReference>
<evidence type="ECO:0000256" key="3">
    <source>
        <dbReference type="ARBA" id="ARBA00022553"/>
    </source>
</evidence>
<evidence type="ECO:0000256" key="6">
    <source>
        <dbReference type="SAM" id="MobiDB-lite"/>
    </source>
</evidence>
<keyword evidence="4" id="KW-0808">Transferase</keyword>
<dbReference type="Gene3D" id="3.40.366.10">
    <property type="entry name" value="Malonyl-Coenzyme A Acyl Carrier Protein, domain 2"/>
    <property type="match status" value="1"/>
</dbReference>
<dbReference type="SMART" id="SM00827">
    <property type="entry name" value="PKS_AT"/>
    <property type="match status" value="1"/>
</dbReference>
<feature type="compositionally biased region" description="Polar residues" evidence="6">
    <location>
        <begin position="912"/>
        <end position="925"/>
    </location>
</feature>
<dbReference type="Pfam" id="PF00109">
    <property type="entry name" value="ketoacyl-synt"/>
    <property type="match status" value="1"/>
</dbReference>
<dbReference type="InterPro" id="IPR020841">
    <property type="entry name" value="PKS_Beta-ketoAc_synthase_dom"/>
</dbReference>
<dbReference type="Gene3D" id="1.10.1200.10">
    <property type="entry name" value="ACP-like"/>
    <property type="match status" value="1"/>
</dbReference>
<name>A0A136PPX2_9ACTN</name>
<dbReference type="InterPro" id="IPR014031">
    <property type="entry name" value="Ketoacyl_synth_C"/>
</dbReference>
<dbReference type="InterPro" id="IPR001242">
    <property type="entry name" value="Condensation_dom"/>
</dbReference>
<dbReference type="InterPro" id="IPR018201">
    <property type="entry name" value="Ketoacyl_synth_AS"/>
</dbReference>
<evidence type="ECO:0000256" key="4">
    <source>
        <dbReference type="ARBA" id="ARBA00022679"/>
    </source>
</evidence>
<sequence>MPESRATKRRETGLEIAVVGMAGRFPQAEDIDQFWANLVEGVDAISRFTDDELLGVGVAKAALDDERYVRAKGVFPNIEYFDAEFFNYAPADATLLDPQVRALHEEVFHALEDAGYSAEGRPEVIGLFLGATNNLPWETHTLTRHILESGMTFTGMQLNDKDFAATRIAYALDLKGPAFTLHTACSTSLVAIDMACRNLWTGSCQIALAGGSGLTLPHKNGYRYQENMIHSPDGHCRPFDKDAAGTVEGNGVGVVVLKRLETALRDGDHVYAVIKGSAVNNDGNRKVGYTAPSIEGQAEVIRKAYRVANVPTAEVSYVETHGTGTSLGDPIEVEALRKAFGTGEPGATGLGSLKASIGHLDTGAGVASLIKVCKILQHRTVPRSLHFKELNPNVDLDGSPFYVVAEQQELRPKRSKTDEVLPLRAGVSSFGIGGTNAHVVLEEAPEARPASSTGRTYNTFVVSASSADAVGRIKRNFVDYLAAHPDLDGSDLAWTLQNRQRRLAHRYAVEFGDVAQLRERLQESLDADEPSAQVHKNARRDAYFLFSGLGAQHLRMARGLYETEPDFRAHLDECFTISAAQGHEVPREVFFGDSAEAERQLNNIGTTQILLFMLETSMARTLIGWGLKPKGMIGHSTGELAAAYVAGVFSLADGIRLVQARGSLMDTTVEGALTSVRAPEDVVRGMLTDESAIAAVNGPEDCTVSGTPRAVAEVERQCAEREIKFSHIEADHAYHSQYMDSMLGRFREVLDQVTLHQPKIPYLSNVTGTWITAAQATDREYYCSHARETVRFAAGVEAILERGGTLFVEVGPGKSLSSFVRAIGRDAEVTTVNMLRHRMEEVSDEEHLARAVKKLWENGVSLDWKAFHKGRHPRKVTLPLYPFEKVEYPVDIEQFQRLVEGQTDAGPRAATVQPTRQAVTGTEATTGPVPASRLAWAPSMRPSSTGKEQPKVLIALTDDRRGLKRVLDGVAHWRTLYVSFGPQYRFDRLSGAVVRPGHDDDLRRLLDDLERHALAGDTVVVDRTDHPSLVTTLRGLCAAIPDMRERCVKDVVVLDTGDLLGAHGDVVPLLIGLNHEHPTFRVRALRCDASLDDRAGRAAWREHLQTELEAHRPDDVAVSYERGRRLVPRLVPLDGAVAAAGRATRTALLARRRDVENVVRDLAGANPARTVEILPFDLGSDPGGTRVGVVDERITVLPVVTGSTWEELAGTLSGGLRALPAVDEVVLWDTPSRDGATDGPDQRRLLGLLTEVGREQRIPCYVLSRPGLDRDGWDRHVTTWFADNERAAAEAGITRLYSFADLREADRSVLDLLPRMRDAGIRTAYHGVDLLRAQAAAKLVDVEVESGRADERQAIAAVIEREVRTLLGFSEIDGRADIFDIGLDSVKLVQFTNALDRNGYKVLAKEVYNHPTIAGLAAFIERTVTRGGSEDMSFDSLAVLLEQRLGAPCVFREVKSGRDEDTLVVLAVAGLDEALKKRVVREFTELRVPTEFVPHYVVAGGPDDIGMGLDFEALRASAGLPSYPGGYAAVFDEIDRRQEELRRSIGAQPVKWTYPISAMQKQHFATESRLQLYLIQLRELVDLDVLQQALCDVIGRHGLMRSFLTRSFGRFRWKEFEAPEVIALPRLDMSGLEPHEQEELRAELVKREWSMDFKVVDKPMYQVVLITYNDRSHDLLFQFDHSIFDAASGQLFRGDLLKRYEELMAGTGRAMPIAKSYRHLQDQIAKGPVDITSDELIEKFDLVEYVRYAKTIQERSARFANSPIRDVRYSVELDRLRNADGTEPDLFYLVVHLYARVVSRLLGIDKVALITLLQSRVFEDKDYSEVMGMVLGSLPVLVPAERDTMRDLDGIITDKVRMMNKNNVSFLNLVQNVRSIVKHRKVLSVMGKTLRPTCLLNFVGNVEDEYDAIWDMTLAQLTDDQAKLDYADCYCVSKVGNGRLDLLLLSKWVEDPHELIRILDDEVEYLTSRVSAG</sequence>
<dbReference type="Gene3D" id="3.40.47.10">
    <property type="match status" value="1"/>
</dbReference>
<evidence type="ECO:0000259" key="7">
    <source>
        <dbReference type="PROSITE" id="PS50075"/>
    </source>
</evidence>
<dbReference type="InterPro" id="IPR001227">
    <property type="entry name" value="Ac_transferase_dom_sf"/>
</dbReference>
<dbReference type="SMART" id="SM00823">
    <property type="entry name" value="PKS_PP"/>
    <property type="match status" value="1"/>
</dbReference>
<dbReference type="Pfam" id="PF16197">
    <property type="entry name" value="KAsynt_C_assoc"/>
    <property type="match status" value="1"/>
</dbReference>
<dbReference type="Gene3D" id="3.30.70.3290">
    <property type="match status" value="1"/>
</dbReference>
<dbReference type="Pfam" id="PF00550">
    <property type="entry name" value="PP-binding"/>
    <property type="match status" value="1"/>
</dbReference>
<dbReference type="PANTHER" id="PTHR43775">
    <property type="entry name" value="FATTY ACID SYNTHASE"/>
    <property type="match status" value="1"/>
</dbReference>
<dbReference type="Gene3D" id="3.30.70.250">
    <property type="entry name" value="Malonyl-CoA ACP transacylase, ACP-binding"/>
    <property type="match status" value="1"/>
</dbReference>
<dbReference type="InterPro" id="IPR020806">
    <property type="entry name" value="PKS_PP-bd"/>
</dbReference>
<dbReference type="SUPFAM" id="SSF52151">
    <property type="entry name" value="FabD/lysophospholipase-like"/>
    <property type="match status" value="1"/>
</dbReference>
<dbReference type="OrthoDB" id="3406074at2"/>
<dbReference type="InterPro" id="IPR016036">
    <property type="entry name" value="Malonyl_transacylase_ACP-bd"/>
</dbReference>
<keyword evidence="5" id="KW-0012">Acyltransferase</keyword>
<organism evidence="9 10">
    <name type="scientific">Micromonospora rosaria</name>
    <dbReference type="NCBI Taxonomy" id="47874"/>
    <lineage>
        <taxon>Bacteria</taxon>
        <taxon>Bacillati</taxon>
        <taxon>Actinomycetota</taxon>
        <taxon>Actinomycetes</taxon>
        <taxon>Micromonosporales</taxon>
        <taxon>Micromonosporaceae</taxon>
        <taxon>Micromonospora</taxon>
    </lineage>
</organism>
<dbReference type="SUPFAM" id="SSF55048">
    <property type="entry name" value="Probable ACP-binding domain of malonyl-CoA ACP transacylase"/>
    <property type="match status" value="1"/>
</dbReference>
<dbReference type="GO" id="GO:0004315">
    <property type="term" value="F:3-oxoacyl-[acyl-carrier-protein] synthase activity"/>
    <property type="evidence" value="ECO:0007669"/>
    <property type="project" value="InterPro"/>
</dbReference>
<dbReference type="Pfam" id="PF00668">
    <property type="entry name" value="Condensation"/>
    <property type="match status" value="1"/>
</dbReference>
<comment type="caution">
    <text evidence="9">The sequence shown here is derived from an EMBL/GenBank/DDBJ whole genome shotgun (WGS) entry which is preliminary data.</text>
</comment>